<dbReference type="EMBL" id="HBUF01572578">
    <property type="protein sequence ID" value="CAG6767164.1"/>
    <property type="molecule type" value="Transcribed_RNA"/>
</dbReference>
<keyword evidence="1" id="KW-1133">Transmembrane helix</keyword>
<evidence type="ECO:0000313" key="2">
    <source>
        <dbReference type="EMBL" id="CAG6767164.1"/>
    </source>
</evidence>
<sequence>MSALSDGRHVGNGIIIRGRYFNLIVGVGYYLCPYLLVLKNTLFYEFANYFEVFYVFKKKVYKIIYSSHGRYLCKYSNIMYCIGMYYYSPEKLHFLHPIIWYAYTVYLYVEDPI</sequence>
<evidence type="ECO:0000256" key="1">
    <source>
        <dbReference type="SAM" id="Phobius"/>
    </source>
</evidence>
<feature type="transmembrane region" description="Helical" evidence="1">
    <location>
        <begin position="20"/>
        <end position="38"/>
    </location>
</feature>
<organism evidence="2">
    <name type="scientific">Cacopsylla melanoneura</name>
    <dbReference type="NCBI Taxonomy" id="428564"/>
    <lineage>
        <taxon>Eukaryota</taxon>
        <taxon>Metazoa</taxon>
        <taxon>Ecdysozoa</taxon>
        <taxon>Arthropoda</taxon>
        <taxon>Hexapoda</taxon>
        <taxon>Insecta</taxon>
        <taxon>Pterygota</taxon>
        <taxon>Neoptera</taxon>
        <taxon>Paraneoptera</taxon>
        <taxon>Hemiptera</taxon>
        <taxon>Sternorrhyncha</taxon>
        <taxon>Psylloidea</taxon>
        <taxon>Psyllidae</taxon>
        <taxon>Psyllinae</taxon>
        <taxon>Cacopsylla</taxon>
    </lineage>
</organism>
<proteinExistence type="predicted"/>
<name>A0A8D9AIK7_9HEMI</name>
<protein>
    <submittedName>
        <fullName evidence="2">Uncharacterized protein</fullName>
    </submittedName>
</protein>
<accession>A0A8D9AIK7</accession>
<keyword evidence="1" id="KW-0472">Membrane</keyword>
<dbReference type="AlphaFoldDB" id="A0A8D9AIK7"/>
<reference evidence="2" key="1">
    <citation type="submission" date="2021-05" db="EMBL/GenBank/DDBJ databases">
        <authorList>
            <person name="Alioto T."/>
            <person name="Alioto T."/>
            <person name="Gomez Garrido J."/>
        </authorList>
    </citation>
    <scope>NUCLEOTIDE SEQUENCE</scope>
</reference>
<keyword evidence="1" id="KW-0812">Transmembrane</keyword>
<feature type="transmembrane region" description="Helical" evidence="1">
    <location>
        <begin position="92"/>
        <end position="109"/>
    </location>
</feature>